<proteinExistence type="predicted"/>
<dbReference type="GeneID" id="95390661"/>
<sequence>MQDFGDFANLDIDKLLKTAEEQFSRVEEVQKTMAELVGKAKDEDGLVTAEYTSAGLTMLELHPKAMRLGSGELADKVKAVVQEATADLQRQVNETMGEMFGEDENPMKFISNPDAALEQVKNAEAAYNRTFEDVMGELDKIRRRLDL</sequence>
<dbReference type="AlphaFoldDB" id="A0A7W5V148"/>
<accession>A0A7W5V148</accession>
<dbReference type="Gene3D" id="3.30.1310.10">
    <property type="entry name" value="Nucleoid-associated protein YbaB-like domain"/>
    <property type="match status" value="1"/>
</dbReference>
<dbReference type="GO" id="GO:0003677">
    <property type="term" value="F:DNA binding"/>
    <property type="evidence" value="ECO:0007669"/>
    <property type="project" value="UniProtKB-KW"/>
</dbReference>
<comment type="caution">
    <text evidence="1">The sequence shown here is derived from an EMBL/GenBank/DDBJ whole genome shotgun (WGS) entry which is preliminary data.</text>
</comment>
<dbReference type="Proteomes" id="UP000579945">
    <property type="component" value="Unassembled WGS sequence"/>
</dbReference>
<evidence type="ECO:0000313" key="2">
    <source>
        <dbReference type="Proteomes" id="UP000579945"/>
    </source>
</evidence>
<keyword evidence="1" id="KW-0238">DNA-binding</keyword>
<protein>
    <submittedName>
        <fullName evidence="1">DNA-binding protein YbaB</fullName>
    </submittedName>
</protein>
<dbReference type="RefSeq" id="WP_183650368.1">
    <property type="nucleotide sequence ID" value="NZ_BAAAXX010000061.1"/>
</dbReference>
<dbReference type="Pfam" id="PF02575">
    <property type="entry name" value="YbaB_DNA_bd"/>
    <property type="match status" value="1"/>
</dbReference>
<keyword evidence="2" id="KW-1185">Reference proteome</keyword>
<organism evidence="1 2">
    <name type="scientific">Nonomuraea dietziae</name>
    <dbReference type="NCBI Taxonomy" id="65515"/>
    <lineage>
        <taxon>Bacteria</taxon>
        <taxon>Bacillati</taxon>
        <taxon>Actinomycetota</taxon>
        <taxon>Actinomycetes</taxon>
        <taxon>Streptosporangiales</taxon>
        <taxon>Streptosporangiaceae</taxon>
        <taxon>Nonomuraea</taxon>
    </lineage>
</organism>
<dbReference type="InterPro" id="IPR004401">
    <property type="entry name" value="YbaB/EbfC"/>
</dbReference>
<reference evidence="1 2" key="1">
    <citation type="submission" date="2020-08" db="EMBL/GenBank/DDBJ databases">
        <title>Sequencing the genomes of 1000 actinobacteria strains.</title>
        <authorList>
            <person name="Klenk H.-P."/>
        </authorList>
    </citation>
    <scope>NUCLEOTIDE SEQUENCE [LARGE SCALE GENOMIC DNA]</scope>
    <source>
        <strain evidence="1 2">DSM 44320</strain>
    </source>
</reference>
<name>A0A7W5V148_9ACTN</name>
<dbReference type="InterPro" id="IPR036894">
    <property type="entry name" value="YbaB-like_sf"/>
</dbReference>
<dbReference type="SUPFAM" id="SSF82607">
    <property type="entry name" value="YbaB-like"/>
    <property type="match status" value="1"/>
</dbReference>
<evidence type="ECO:0000313" key="1">
    <source>
        <dbReference type="EMBL" id="MBB3728427.1"/>
    </source>
</evidence>
<dbReference type="EMBL" id="JACIBV010000001">
    <property type="protein sequence ID" value="MBB3728427.1"/>
    <property type="molecule type" value="Genomic_DNA"/>
</dbReference>
<gene>
    <name evidence="1" type="ORF">FHR33_004287</name>
</gene>